<feature type="non-terminal residue" evidence="8">
    <location>
        <position position="1"/>
    </location>
</feature>
<evidence type="ECO:0000256" key="6">
    <source>
        <dbReference type="SAM" id="MobiDB-lite"/>
    </source>
</evidence>
<evidence type="ECO:0000256" key="5">
    <source>
        <dbReference type="PROSITE-ProRule" id="PRU00283"/>
    </source>
</evidence>
<keyword evidence="3 5" id="KW-0067">ATP-binding</keyword>
<evidence type="ECO:0000256" key="2">
    <source>
        <dbReference type="ARBA" id="ARBA00022741"/>
    </source>
</evidence>
<dbReference type="PANTHER" id="PTHR47969">
    <property type="entry name" value="CHROMOSOME-ASSOCIATED KINESIN KIF4A-RELATED"/>
    <property type="match status" value="1"/>
</dbReference>
<keyword evidence="9" id="KW-1185">Reference proteome</keyword>
<accession>A0ABY7E0V9</accession>
<dbReference type="EMBL" id="CP111015">
    <property type="protein sequence ID" value="WAR02059.1"/>
    <property type="molecule type" value="Genomic_DNA"/>
</dbReference>
<evidence type="ECO:0000313" key="8">
    <source>
        <dbReference type="EMBL" id="WAR02059.1"/>
    </source>
</evidence>
<sequence>VDNNGSVRQFGYNVVFEPDATQEDLFDHSGVKRLIDMALNGYACTALAFGQTGSGKTHTMTGPPQQSDASDHFDDNGSKRFQEGKQVDPNMYGIIQRSILYMFKQLNQQPGNKIVRASYLEIYNEQVIDLLNPNMRRYLQVRWSKNKGFYVENLFVVECESEDDLNAVLEEGKGCLGYHIVLV</sequence>
<dbReference type="PANTHER" id="PTHR47969:SF33">
    <property type="entry name" value="KINESIN-LIKE PROTEIN"/>
    <property type="match status" value="1"/>
</dbReference>
<evidence type="ECO:0000256" key="4">
    <source>
        <dbReference type="ARBA" id="ARBA00023212"/>
    </source>
</evidence>
<proteinExistence type="inferred from homology"/>
<keyword evidence="4" id="KW-0963">Cytoplasm</keyword>
<protein>
    <submittedName>
        <fullName evidence="8">KIF12-like protein</fullName>
    </submittedName>
</protein>
<feature type="compositionally biased region" description="Polar residues" evidence="6">
    <location>
        <begin position="54"/>
        <end position="68"/>
    </location>
</feature>
<dbReference type="PROSITE" id="PS50067">
    <property type="entry name" value="KINESIN_MOTOR_2"/>
    <property type="match status" value="1"/>
</dbReference>
<dbReference type="Pfam" id="PF00225">
    <property type="entry name" value="Kinesin"/>
    <property type="match status" value="1"/>
</dbReference>
<dbReference type="SUPFAM" id="SSF52540">
    <property type="entry name" value="P-loop containing nucleoside triphosphate hydrolases"/>
    <property type="match status" value="1"/>
</dbReference>
<reference evidence="8" key="1">
    <citation type="submission" date="2022-11" db="EMBL/GenBank/DDBJ databases">
        <title>Centuries of genome instability and evolution in soft-shell clam transmissible cancer (bioRxiv).</title>
        <authorList>
            <person name="Hart S.F.M."/>
            <person name="Yonemitsu M.A."/>
            <person name="Giersch R.M."/>
            <person name="Beal B.F."/>
            <person name="Arriagada G."/>
            <person name="Davis B.W."/>
            <person name="Ostrander E.A."/>
            <person name="Goff S.P."/>
            <person name="Metzger M.J."/>
        </authorList>
    </citation>
    <scope>NUCLEOTIDE SEQUENCE</scope>
    <source>
        <strain evidence="8">MELC-2E11</strain>
        <tissue evidence="8">Siphon/mantle</tissue>
    </source>
</reference>
<organism evidence="8 9">
    <name type="scientific">Mya arenaria</name>
    <name type="common">Soft-shell clam</name>
    <dbReference type="NCBI Taxonomy" id="6604"/>
    <lineage>
        <taxon>Eukaryota</taxon>
        <taxon>Metazoa</taxon>
        <taxon>Spiralia</taxon>
        <taxon>Lophotrochozoa</taxon>
        <taxon>Mollusca</taxon>
        <taxon>Bivalvia</taxon>
        <taxon>Autobranchia</taxon>
        <taxon>Heteroconchia</taxon>
        <taxon>Euheterodonta</taxon>
        <taxon>Imparidentia</taxon>
        <taxon>Neoheterodontei</taxon>
        <taxon>Myida</taxon>
        <taxon>Myoidea</taxon>
        <taxon>Myidae</taxon>
        <taxon>Mya</taxon>
    </lineage>
</organism>
<feature type="compositionally biased region" description="Basic and acidic residues" evidence="6">
    <location>
        <begin position="69"/>
        <end position="82"/>
    </location>
</feature>
<dbReference type="Proteomes" id="UP001164746">
    <property type="component" value="Chromosome 4"/>
</dbReference>
<dbReference type="SMART" id="SM00129">
    <property type="entry name" value="KISc"/>
    <property type="match status" value="1"/>
</dbReference>
<keyword evidence="4" id="KW-0206">Cytoskeleton</keyword>
<comment type="subcellular location">
    <subcellularLocation>
        <location evidence="1">Cytoplasm</location>
        <location evidence="1">Cytoskeleton</location>
    </subcellularLocation>
</comment>
<dbReference type="InterPro" id="IPR027640">
    <property type="entry name" value="Kinesin-like_fam"/>
</dbReference>
<evidence type="ECO:0000313" key="9">
    <source>
        <dbReference type="Proteomes" id="UP001164746"/>
    </source>
</evidence>
<gene>
    <name evidence="8" type="ORF">MAR_008617</name>
</gene>
<keyword evidence="2 5" id="KW-0547">Nucleotide-binding</keyword>
<feature type="binding site" evidence="5">
    <location>
        <begin position="50"/>
        <end position="57"/>
    </location>
    <ligand>
        <name>ATP</name>
        <dbReference type="ChEBI" id="CHEBI:30616"/>
    </ligand>
</feature>
<dbReference type="Gene3D" id="3.40.850.10">
    <property type="entry name" value="Kinesin motor domain"/>
    <property type="match status" value="1"/>
</dbReference>
<evidence type="ECO:0000256" key="1">
    <source>
        <dbReference type="ARBA" id="ARBA00004245"/>
    </source>
</evidence>
<evidence type="ECO:0000256" key="3">
    <source>
        <dbReference type="ARBA" id="ARBA00022840"/>
    </source>
</evidence>
<feature type="non-terminal residue" evidence="8">
    <location>
        <position position="183"/>
    </location>
</feature>
<feature type="region of interest" description="Disordered" evidence="6">
    <location>
        <begin position="53"/>
        <end position="82"/>
    </location>
</feature>
<evidence type="ECO:0000259" key="7">
    <source>
        <dbReference type="PROSITE" id="PS50067"/>
    </source>
</evidence>
<comment type="similarity">
    <text evidence="5">Belongs to the TRAFAC class myosin-kinesin ATPase superfamily. Kinesin family.</text>
</comment>
<keyword evidence="5" id="KW-0505">Motor protein</keyword>
<name>A0ABY7E0V9_MYAAR</name>
<dbReference type="InterPro" id="IPR036961">
    <property type="entry name" value="Kinesin_motor_dom_sf"/>
</dbReference>
<dbReference type="InterPro" id="IPR027417">
    <property type="entry name" value="P-loop_NTPase"/>
</dbReference>
<dbReference type="InterPro" id="IPR001752">
    <property type="entry name" value="Kinesin_motor_dom"/>
</dbReference>
<feature type="domain" description="Kinesin motor" evidence="7">
    <location>
        <begin position="1"/>
        <end position="183"/>
    </location>
</feature>